<gene>
    <name evidence="2" type="ORF">PISMIDRAFT_683467</name>
</gene>
<name>A0A0C9Y346_9AGAM</name>
<reference evidence="3" key="2">
    <citation type="submission" date="2015-01" db="EMBL/GenBank/DDBJ databases">
        <title>Evolutionary Origins and Diversification of the Mycorrhizal Mutualists.</title>
        <authorList>
            <consortium name="DOE Joint Genome Institute"/>
            <consortium name="Mycorrhizal Genomics Consortium"/>
            <person name="Kohler A."/>
            <person name="Kuo A."/>
            <person name="Nagy L.G."/>
            <person name="Floudas D."/>
            <person name="Copeland A."/>
            <person name="Barry K.W."/>
            <person name="Cichocki N."/>
            <person name="Veneault-Fourrey C."/>
            <person name="LaButti K."/>
            <person name="Lindquist E.A."/>
            <person name="Lipzen A."/>
            <person name="Lundell T."/>
            <person name="Morin E."/>
            <person name="Murat C."/>
            <person name="Riley R."/>
            <person name="Ohm R."/>
            <person name="Sun H."/>
            <person name="Tunlid A."/>
            <person name="Henrissat B."/>
            <person name="Grigoriev I.V."/>
            <person name="Hibbett D.S."/>
            <person name="Martin F."/>
        </authorList>
    </citation>
    <scope>NUCLEOTIDE SEQUENCE [LARGE SCALE GENOMIC DNA]</scope>
    <source>
        <strain evidence="3">441</strain>
    </source>
</reference>
<dbReference type="Proteomes" id="UP000054018">
    <property type="component" value="Unassembled WGS sequence"/>
</dbReference>
<evidence type="ECO:0000313" key="2">
    <source>
        <dbReference type="EMBL" id="KIK19140.1"/>
    </source>
</evidence>
<evidence type="ECO:0000313" key="3">
    <source>
        <dbReference type="Proteomes" id="UP000054018"/>
    </source>
</evidence>
<feature type="region of interest" description="Disordered" evidence="1">
    <location>
        <begin position="1"/>
        <end position="36"/>
    </location>
</feature>
<proteinExistence type="predicted"/>
<evidence type="ECO:0000256" key="1">
    <source>
        <dbReference type="SAM" id="MobiDB-lite"/>
    </source>
</evidence>
<accession>A0A0C9Y346</accession>
<protein>
    <submittedName>
        <fullName evidence="2">Uncharacterized protein</fullName>
    </submittedName>
</protein>
<dbReference type="AlphaFoldDB" id="A0A0C9Y346"/>
<keyword evidence="3" id="KW-1185">Reference proteome</keyword>
<dbReference type="EMBL" id="KN833790">
    <property type="protein sequence ID" value="KIK19140.1"/>
    <property type="molecule type" value="Genomic_DNA"/>
</dbReference>
<organism evidence="2 3">
    <name type="scientific">Pisolithus microcarpus 441</name>
    <dbReference type="NCBI Taxonomy" id="765257"/>
    <lineage>
        <taxon>Eukaryota</taxon>
        <taxon>Fungi</taxon>
        <taxon>Dikarya</taxon>
        <taxon>Basidiomycota</taxon>
        <taxon>Agaricomycotina</taxon>
        <taxon>Agaricomycetes</taxon>
        <taxon>Agaricomycetidae</taxon>
        <taxon>Boletales</taxon>
        <taxon>Sclerodermatineae</taxon>
        <taxon>Pisolithaceae</taxon>
        <taxon>Pisolithus</taxon>
    </lineage>
</organism>
<sequence>MRRGDYNQETSNSTKLFHIHGEPTFGSTERRRGNSDSTILQHFRPSDMETAVRALEVGGPVALLMDDDVPGVKWPEESRCWLHRSSSG</sequence>
<reference evidence="2 3" key="1">
    <citation type="submission" date="2014-04" db="EMBL/GenBank/DDBJ databases">
        <authorList>
            <consortium name="DOE Joint Genome Institute"/>
            <person name="Kuo A."/>
            <person name="Kohler A."/>
            <person name="Costa M.D."/>
            <person name="Nagy L.G."/>
            <person name="Floudas D."/>
            <person name="Copeland A."/>
            <person name="Barry K.W."/>
            <person name="Cichocki N."/>
            <person name="Veneault-Fourrey C."/>
            <person name="LaButti K."/>
            <person name="Lindquist E.A."/>
            <person name="Lipzen A."/>
            <person name="Lundell T."/>
            <person name="Morin E."/>
            <person name="Murat C."/>
            <person name="Sun H."/>
            <person name="Tunlid A."/>
            <person name="Henrissat B."/>
            <person name="Grigoriev I.V."/>
            <person name="Hibbett D.S."/>
            <person name="Martin F."/>
            <person name="Nordberg H.P."/>
            <person name="Cantor M.N."/>
            <person name="Hua S.X."/>
        </authorList>
    </citation>
    <scope>NUCLEOTIDE SEQUENCE [LARGE SCALE GENOMIC DNA]</scope>
    <source>
        <strain evidence="2 3">441</strain>
    </source>
</reference>
<dbReference type="HOGENOM" id="CLU_169150_0_0_1"/>